<dbReference type="EMBL" id="BLAX01000001">
    <property type="protein sequence ID" value="GET34819.1"/>
    <property type="molecule type" value="Genomic_DNA"/>
</dbReference>
<evidence type="ECO:0000256" key="8">
    <source>
        <dbReference type="ARBA" id="ARBA00023170"/>
    </source>
</evidence>
<dbReference type="RefSeq" id="WP_025865410.1">
    <property type="nucleotide sequence ID" value="NZ_BLAX01000001.1"/>
</dbReference>
<proteinExistence type="inferred from homology"/>
<evidence type="ECO:0000256" key="7">
    <source>
        <dbReference type="ARBA" id="ARBA00023136"/>
    </source>
</evidence>
<evidence type="ECO:0000256" key="1">
    <source>
        <dbReference type="ARBA" id="ARBA00004571"/>
    </source>
</evidence>
<organism evidence="14 15">
    <name type="scientific">Prolixibacter bellariivorans</name>
    <dbReference type="NCBI Taxonomy" id="314319"/>
    <lineage>
        <taxon>Bacteria</taxon>
        <taxon>Pseudomonadati</taxon>
        <taxon>Bacteroidota</taxon>
        <taxon>Bacteroidia</taxon>
        <taxon>Marinilabiliales</taxon>
        <taxon>Prolixibacteraceae</taxon>
        <taxon>Prolixibacter</taxon>
    </lineage>
</organism>
<keyword evidence="3 10" id="KW-1134">Transmembrane beta strand</keyword>
<feature type="domain" description="TonB-dependent receptor-like beta-barrel" evidence="12">
    <location>
        <begin position="248"/>
        <end position="663"/>
    </location>
</feature>
<comment type="caution">
    <text evidence="14">The sequence shown here is derived from an EMBL/GenBank/DDBJ whole genome shotgun (WGS) entry which is preliminary data.</text>
</comment>
<dbReference type="Gene3D" id="2.40.170.20">
    <property type="entry name" value="TonB-dependent receptor, beta-barrel domain"/>
    <property type="match status" value="1"/>
</dbReference>
<dbReference type="InterPro" id="IPR000531">
    <property type="entry name" value="Beta-barrel_TonB"/>
</dbReference>
<evidence type="ECO:0000256" key="3">
    <source>
        <dbReference type="ARBA" id="ARBA00022452"/>
    </source>
</evidence>
<evidence type="ECO:0000256" key="2">
    <source>
        <dbReference type="ARBA" id="ARBA00022448"/>
    </source>
</evidence>
<evidence type="ECO:0000256" key="4">
    <source>
        <dbReference type="ARBA" id="ARBA00022692"/>
    </source>
</evidence>
<evidence type="ECO:0000313" key="14">
    <source>
        <dbReference type="EMBL" id="GET34819.1"/>
    </source>
</evidence>
<keyword evidence="4 10" id="KW-0812">Transmembrane</keyword>
<evidence type="ECO:0000256" key="11">
    <source>
        <dbReference type="RuleBase" id="RU003357"/>
    </source>
</evidence>
<dbReference type="InterPro" id="IPR039426">
    <property type="entry name" value="TonB-dep_rcpt-like"/>
</dbReference>
<dbReference type="InterPro" id="IPR012910">
    <property type="entry name" value="Plug_dom"/>
</dbReference>
<reference evidence="14 15" key="1">
    <citation type="submission" date="2019-10" db="EMBL/GenBank/DDBJ databases">
        <title>Prolixibacter strains distinguished by the presence of nitrate reductase genes were adept at nitrate-dependent anaerobic corrosion of metallic iron and carbon steel.</title>
        <authorList>
            <person name="Iino T."/>
            <person name="Shono N."/>
            <person name="Ito K."/>
            <person name="Nakamura R."/>
            <person name="Sueoka K."/>
            <person name="Harayama S."/>
            <person name="Ohkuma M."/>
        </authorList>
    </citation>
    <scope>NUCLEOTIDE SEQUENCE [LARGE SCALE GENOMIC DNA]</scope>
    <source>
        <strain evidence="14 15">JCM 13498</strain>
    </source>
</reference>
<evidence type="ECO:0000313" key="15">
    <source>
        <dbReference type="Proteomes" id="UP000391834"/>
    </source>
</evidence>
<evidence type="ECO:0000259" key="13">
    <source>
        <dbReference type="Pfam" id="PF07715"/>
    </source>
</evidence>
<keyword evidence="2 10" id="KW-0813">Transport</keyword>
<dbReference type="AlphaFoldDB" id="A0A5M4B3S6"/>
<accession>A0A5M4B3S6</accession>
<dbReference type="InterPro" id="IPR037066">
    <property type="entry name" value="Plug_dom_sf"/>
</dbReference>
<dbReference type="PROSITE" id="PS52016">
    <property type="entry name" value="TONB_DEPENDENT_REC_3"/>
    <property type="match status" value="1"/>
</dbReference>
<evidence type="ECO:0000256" key="10">
    <source>
        <dbReference type="PROSITE-ProRule" id="PRU01360"/>
    </source>
</evidence>
<dbReference type="GO" id="GO:0015344">
    <property type="term" value="F:siderophore uptake transmembrane transporter activity"/>
    <property type="evidence" value="ECO:0007669"/>
    <property type="project" value="TreeGrafter"/>
</dbReference>
<evidence type="ECO:0000259" key="12">
    <source>
        <dbReference type="Pfam" id="PF00593"/>
    </source>
</evidence>
<keyword evidence="9 10" id="KW-0998">Cell outer membrane</keyword>
<dbReference type="GO" id="GO:0009279">
    <property type="term" value="C:cell outer membrane"/>
    <property type="evidence" value="ECO:0007669"/>
    <property type="project" value="UniProtKB-SubCell"/>
</dbReference>
<feature type="domain" description="TonB-dependent receptor plug" evidence="13">
    <location>
        <begin position="89"/>
        <end position="194"/>
    </location>
</feature>
<evidence type="ECO:0000256" key="5">
    <source>
        <dbReference type="ARBA" id="ARBA00022729"/>
    </source>
</evidence>
<keyword evidence="7 10" id="KW-0472">Membrane</keyword>
<dbReference type="Proteomes" id="UP000391834">
    <property type="component" value="Unassembled WGS sequence"/>
</dbReference>
<dbReference type="Gene3D" id="2.170.130.10">
    <property type="entry name" value="TonB-dependent receptor, plug domain"/>
    <property type="match status" value="1"/>
</dbReference>
<dbReference type="OrthoDB" id="9758472at2"/>
<dbReference type="SUPFAM" id="SSF56935">
    <property type="entry name" value="Porins"/>
    <property type="match status" value="1"/>
</dbReference>
<dbReference type="Pfam" id="PF00593">
    <property type="entry name" value="TonB_dep_Rec_b-barrel"/>
    <property type="match status" value="1"/>
</dbReference>
<keyword evidence="15" id="KW-1185">Reference proteome</keyword>
<gene>
    <name evidence="14" type="ORF">PbJCM13498_36820</name>
</gene>
<dbReference type="GO" id="GO:0044718">
    <property type="term" value="P:siderophore transmembrane transport"/>
    <property type="evidence" value="ECO:0007669"/>
    <property type="project" value="TreeGrafter"/>
</dbReference>
<evidence type="ECO:0000256" key="9">
    <source>
        <dbReference type="ARBA" id="ARBA00023237"/>
    </source>
</evidence>
<comment type="similarity">
    <text evidence="10 11">Belongs to the TonB-dependent receptor family.</text>
</comment>
<dbReference type="InterPro" id="IPR036942">
    <property type="entry name" value="Beta-barrel_TonB_sf"/>
</dbReference>
<dbReference type="PANTHER" id="PTHR30069:SF29">
    <property type="entry name" value="HEMOGLOBIN AND HEMOGLOBIN-HAPTOGLOBIN-BINDING PROTEIN 1-RELATED"/>
    <property type="match status" value="1"/>
</dbReference>
<dbReference type="Pfam" id="PF07715">
    <property type="entry name" value="Plug"/>
    <property type="match status" value="1"/>
</dbReference>
<keyword evidence="6 11" id="KW-0798">TonB box</keyword>
<keyword evidence="5" id="KW-0732">Signal</keyword>
<comment type="subcellular location">
    <subcellularLocation>
        <location evidence="1 10">Cell outer membrane</location>
        <topology evidence="1 10">Multi-pass membrane protein</topology>
    </subcellularLocation>
</comment>
<sequence length="691" mass="78314">MNKTTGKRQAPEVVTFRKWGRKGYSVFSSLHKVVRIGSLGAMYLLHAIPSNAADNLLDARRDTLDLTKDVHQVDEVVVSAQRAPVTFSQVARVVTVIGKDEIEAAPVQSIQDLLEYALNVDVRQRGNFGVQADVSIRGGSFDQVLILLNGINITDPQTGHHNLNLPISLDAVERIEILEGPASRVYGPNAFSGAINIITGTSDQSNVKVRAAGGQHGYYNAGMSGTVVSKHMKNFVAADYRKSDGYIDNTDFDIAEGFYQGKIMTNAGNLDIQTGYTNRGFGANSFYTPAYPNQYERIKTTFASAKMETGKIVHFTPSVYWRRNQDRFELFRGMVDAPSWYTQHNYHLTDVYGTNLNAWFTSPLGKTAFGSNFRSENIWSTVLGKDLDKPINVPGENGIQFTKSDSRTNFSIFLEHSVYLKNWMFSAGLMTNWNSQLGMKWNLYPGADVSWNFSKIARWYASVNKSLRMPTFTDLYYSSPTNVGNPDLKPEEATTLESGIKLEQKGLIGHFSYFHRWGKNMIDWVHQPDETVWHAENLTKINTDGVEFAVRINPNELFGKKTFIHSIDVSYAWMNQNKQSGIYASRYVLDYMKNKLDIGVSHAIWKHLGANWQFSYQDRNGAYTRWTGTSYGQEVSYKPFWLADARLYWKRRGTNIYMGVSNLLDKTYYDFGNLVQPGRWIRFGITQQIDF</sequence>
<protein>
    <submittedName>
        <fullName evidence="14">Outer membrane protein</fullName>
    </submittedName>
</protein>
<evidence type="ECO:0000256" key="6">
    <source>
        <dbReference type="ARBA" id="ARBA00023077"/>
    </source>
</evidence>
<keyword evidence="8" id="KW-0675">Receptor</keyword>
<dbReference type="PANTHER" id="PTHR30069">
    <property type="entry name" value="TONB-DEPENDENT OUTER MEMBRANE RECEPTOR"/>
    <property type="match status" value="1"/>
</dbReference>
<name>A0A5M4B3S6_9BACT</name>